<reference evidence="2 3" key="1">
    <citation type="journal article" date="2014" name="Genome Announc.">
        <title>Draft genome sequences of six enterohepatic helicobacter species isolated from humans and one from rhesus macaques.</title>
        <authorList>
            <person name="Shen Z."/>
            <person name="Sheh A."/>
            <person name="Young S.K."/>
            <person name="Abouelliel A."/>
            <person name="Ward D.V."/>
            <person name="Earl A.M."/>
            <person name="Fox J.G."/>
        </authorList>
    </citation>
    <scope>NUCLEOTIDE SEQUENCE [LARGE SCALE GENOMIC DNA]</scope>
    <source>
        <strain evidence="2 3">MIT 99-5501</strain>
    </source>
</reference>
<accession>V8C8Y2</accession>
<name>V8C8Y2_9HELI</name>
<dbReference type="InterPro" id="IPR021139">
    <property type="entry name" value="NYN"/>
</dbReference>
<dbReference type="eggNOG" id="COG1432">
    <property type="taxonomic scope" value="Bacteria"/>
</dbReference>
<dbReference type="PANTHER" id="PTHR35458">
    <property type="entry name" value="SLR0755 PROTEIN"/>
    <property type="match status" value="1"/>
</dbReference>
<evidence type="ECO:0000259" key="1">
    <source>
        <dbReference type="Pfam" id="PF01936"/>
    </source>
</evidence>
<feature type="domain" description="NYN" evidence="1">
    <location>
        <begin position="3"/>
        <end position="144"/>
    </location>
</feature>
<dbReference type="PATRIC" id="fig|1357400.3.peg.1778"/>
<proteinExistence type="predicted"/>
<evidence type="ECO:0000313" key="3">
    <source>
        <dbReference type="Proteomes" id="UP000018731"/>
    </source>
</evidence>
<dbReference type="OrthoDB" id="9809421at2"/>
<dbReference type="Proteomes" id="UP000018731">
    <property type="component" value="Unassembled WGS sequence"/>
</dbReference>
<dbReference type="STRING" id="1357400.HMPREF2086_01332"/>
<gene>
    <name evidence="2" type="ORF">HMPREF2086_01332</name>
</gene>
<evidence type="ECO:0000313" key="2">
    <source>
        <dbReference type="EMBL" id="ETD23527.1"/>
    </source>
</evidence>
<dbReference type="RefSeq" id="WP_023928074.1">
    <property type="nucleotide sequence ID" value="NZ_KI669454.1"/>
</dbReference>
<dbReference type="CDD" id="cd18722">
    <property type="entry name" value="PIN_NicB-like"/>
    <property type="match status" value="1"/>
</dbReference>
<dbReference type="InterPro" id="IPR047140">
    <property type="entry name" value="LabA"/>
</dbReference>
<dbReference type="Gene3D" id="3.40.50.1010">
    <property type="entry name" value="5'-nuclease"/>
    <property type="match status" value="1"/>
</dbReference>
<protein>
    <recommendedName>
        <fullName evidence="1">NYN domain-containing protein</fullName>
    </recommendedName>
</protein>
<keyword evidence="3" id="KW-1185">Reference proteome</keyword>
<dbReference type="Pfam" id="PF01936">
    <property type="entry name" value="NYN"/>
    <property type="match status" value="1"/>
</dbReference>
<sequence length="235" mass="27802">MRVNAYIDGYNLYHAERKLNDNRLKWVNLRALCQHFCDEVDILDKVYYFTSFAYQPKGGIKDRHKIYIEDFLEDFGVETIFGRFNKFNGEIKEKETDIKLALQLYKDARDDKYDKAILLSADTDFIPAIKEVKELRKEVLLLLPPTHKLLANFGEVINQNITKDDLAAHLLPAKTKNGKEKMPKEYLSNIQSREQPEEITKNLKYSSWIPKEFTQCEKCKDYLDYERYEKVKPKD</sequence>
<dbReference type="AlphaFoldDB" id="V8C8Y2"/>
<comment type="caution">
    <text evidence="2">The sequence shown here is derived from an EMBL/GenBank/DDBJ whole genome shotgun (WGS) entry which is preliminary data.</text>
</comment>
<dbReference type="PANTHER" id="PTHR35458:SF8">
    <property type="entry name" value="SLR0650 PROTEIN"/>
    <property type="match status" value="1"/>
</dbReference>
<organism evidence="2 3">
    <name type="scientific">Helicobacter macacae MIT 99-5501</name>
    <dbReference type="NCBI Taxonomy" id="1357400"/>
    <lineage>
        <taxon>Bacteria</taxon>
        <taxon>Pseudomonadati</taxon>
        <taxon>Campylobacterota</taxon>
        <taxon>Epsilonproteobacteria</taxon>
        <taxon>Campylobacterales</taxon>
        <taxon>Helicobacteraceae</taxon>
        <taxon>Helicobacter</taxon>
    </lineage>
</organism>
<dbReference type="HOGENOM" id="CLU_1178912_0_0_7"/>
<dbReference type="GO" id="GO:0004540">
    <property type="term" value="F:RNA nuclease activity"/>
    <property type="evidence" value="ECO:0007669"/>
    <property type="project" value="InterPro"/>
</dbReference>
<dbReference type="EMBL" id="AZJI01000005">
    <property type="protein sequence ID" value="ETD23527.1"/>
    <property type="molecule type" value="Genomic_DNA"/>
</dbReference>